<feature type="region of interest" description="Disordered" evidence="1">
    <location>
        <begin position="263"/>
        <end position="321"/>
    </location>
</feature>
<dbReference type="PANTHER" id="PTHR31728">
    <property type="entry name" value="ABRAXAS FAMILY MEMBER"/>
    <property type="match status" value="1"/>
</dbReference>
<dbReference type="GO" id="GO:0005634">
    <property type="term" value="C:nucleus"/>
    <property type="evidence" value="ECO:0007669"/>
    <property type="project" value="TreeGrafter"/>
</dbReference>
<comment type="caution">
    <text evidence="2">The sequence shown here is derived from an EMBL/GenBank/DDBJ whole genome shotgun (WGS) entry which is preliminary data.</text>
</comment>
<evidence type="ECO:0000256" key="1">
    <source>
        <dbReference type="SAM" id="MobiDB-lite"/>
    </source>
</evidence>
<dbReference type="GO" id="GO:0090307">
    <property type="term" value="P:mitotic spindle assembly"/>
    <property type="evidence" value="ECO:0007669"/>
    <property type="project" value="TreeGrafter"/>
</dbReference>
<dbReference type="GO" id="GO:0070536">
    <property type="term" value="P:protein K63-linked deubiquitination"/>
    <property type="evidence" value="ECO:0007669"/>
    <property type="project" value="TreeGrafter"/>
</dbReference>
<evidence type="ECO:0000313" key="2">
    <source>
        <dbReference type="EMBL" id="CAH1782858.1"/>
    </source>
</evidence>
<name>A0A8S4NNR8_OWEFU</name>
<feature type="compositionally biased region" description="Polar residues" evidence="1">
    <location>
        <begin position="503"/>
        <end position="516"/>
    </location>
</feature>
<dbReference type="EMBL" id="CAIIXF020000005">
    <property type="protein sequence ID" value="CAH1782858.1"/>
    <property type="molecule type" value="Genomic_DNA"/>
</dbReference>
<feature type="compositionally biased region" description="Low complexity" evidence="1">
    <location>
        <begin position="406"/>
        <end position="421"/>
    </location>
</feature>
<feature type="region of interest" description="Disordered" evidence="1">
    <location>
        <begin position="352"/>
        <end position="391"/>
    </location>
</feature>
<dbReference type="GO" id="GO:0008608">
    <property type="term" value="P:attachment of spindle microtubules to kinetochore"/>
    <property type="evidence" value="ECO:0007669"/>
    <property type="project" value="TreeGrafter"/>
</dbReference>
<feature type="region of interest" description="Disordered" evidence="1">
    <location>
        <begin position="403"/>
        <end position="427"/>
    </location>
</feature>
<feature type="compositionally biased region" description="Low complexity" evidence="1">
    <location>
        <begin position="479"/>
        <end position="502"/>
    </location>
</feature>
<gene>
    <name evidence="2" type="ORF">OFUS_LOCUS9262</name>
</gene>
<sequence>QHSKTKMAEIFLSGATLSALYYEHVNSPGDQEGFLIGKLSTTISDSISDSQINNLKEETVLNVFSHVPCPKPLSFYNAVGTIDAEKLQDLLQDKLQDIIGWYKFRRNSSSTLTTRERMLHANLISHAGPKLEKYFLFGLFSQFTTPNISTHTVEQVFMQYKRNVGFAPVAVNVMNLKDTAQGDYRLQSRLPVDPSSHLYRSMLQKADREHSNTQPHHLDGVSSILNINKHFSKGLERLSGEVCEEEKQLEQLSHQVEELRGRWREKQQQEAREAAAKLQLANKRKTPSPTRKNIPTPKTSPPVVVRKKTPPPVAPKSPRSPTLVTIHGDHMTQPAETSLHVLTQHISKEPLVPEKVTRIQQLKRSPKLRPRVPDHKVNTVSHHNETEAVNPLYELQRKSLDDLDKSSLQSHSDKSTSQSKSIPQSKSDSFSFIDDVIVKSKVAPEVAKKPTKSNSLPRQYSHEPSVRRPKHLQSSPVNSHQSEQMDQSEQSCQSEQSDETQSLTDCVSSQDCTPPRQTHPRKIDINNPMAGELESEESSSDVERQMDISSSPTF</sequence>
<feature type="non-terminal residue" evidence="2">
    <location>
        <position position="554"/>
    </location>
</feature>
<dbReference type="GO" id="GO:0031593">
    <property type="term" value="F:polyubiquitin modification-dependent protein binding"/>
    <property type="evidence" value="ECO:0007669"/>
    <property type="project" value="TreeGrafter"/>
</dbReference>
<evidence type="ECO:0000313" key="3">
    <source>
        <dbReference type="Proteomes" id="UP000749559"/>
    </source>
</evidence>
<protein>
    <submittedName>
        <fullName evidence="2">Uncharacterized protein</fullName>
    </submittedName>
</protein>
<feature type="compositionally biased region" description="Basic and acidic residues" evidence="1">
    <location>
        <begin position="263"/>
        <end position="275"/>
    </location>
</feature>
<dbReference type="PRINTS" id="PR02051">
    <property type="entry name" value="PROTEINF175"/>
</dbReference>
<dbReference type="PANTHER" id="PTHR31728:SF5">
    <property type="entry name" value="OS07G0540200 PROTEIN"/>
    <property type="match status" value="1"/>
</dbReference>
<organism evidence="2 3">
    <name type="scientific">Owenia fusiformis</name>
    <name type="common">Polychaete worm</name>
    <dbReference type="NCBI Taxonomy" id="6347"/>
    <lineage>
        <taxon>Eukaryota</taxon>
        <taxon>Metazoa</taxon>
        <taxon>Spiralia</taxon>
        <taxon>Lophotrochozoa</taxon>
        <taxon>Annelida</taxon>
        <taxon>Polychaeta</taxon>
        <taxon>Sedentaria</taxon>
        <taxon>Canalipalpata</taxon>
        <taxon>Sabellida</taxon>
        <taxon>Oweniida</taxon>
        <taxon>Oweniidae</taxon>
        <taxon>Owenia</taxon>
    </lineage>
</organism>
<accession>A0A8S4NNR8</accession>
<proteinExistence type="predicted"/>
<reference evidence="2" key="1">
    <citation type="submission" date="2022-03" db="EMBL/GenBank/DDBJ databases">
        <authorList>
            <person name="Martin C."/>
        </authorList>
    </citation>
    <scope>NUCLEOTIDE SEQUENCE</scope>
</reference>
<dbReference type="CDD" id="cd23519">
    <property type="entry name" value="Abraxas-like_domain"/>
    <property type="match status" value="1"/>
</dbReference>
<feature type="region of interest" description="Disordered" evidence="1">
    <location>
        <begin position="445"/>
        <end position="554"/>
    </location>
</feature>
<keyword evidence="3" id="KW-1185">Reference proteome</keyword>
<dbReference type="InterPro" id="IPR023238">
    <property type="entry name" value="FAM175"/>
</dbReference>
<dbReference type="Proteomes" id="UP000749559">
    <property type="component" value="Unassembled WGS sequence"/>
</dbReference>
<dbReference type="Pfam" id="PF21125">
    <property type="entry name" value="MPN_2A_DUB_like"/>
    <property type="match status" value="1"/>
</dbReference>
<feature type="compositionally biased region" description="Low complexity" evidence="1">
    <location>
        <begin position="295"/>
        <end position="304"/>
    </location>
</feature>
<feature type="compositionally biased region" description="Basic and acidic residues" evidence="1">
    <location>
        <begin position="371"/>
        <end position="386"/>
    </location>
</feature>
<dbReference type="GO" id="GO:0008017">
    <property type="term" value="F:microtubule binding"/>
    <property type="evidence" value="ECO:0007669"/>
    <property type="project" value="TreeGrafter"/>
</dbReference>
<dbReference type="AlphaFoldDB" id="A0A8S4NNR8"/>
<dbReference type="OrthoDB" id="6358435at2759"/>